<proteinExistence type="predicted"/>
<sequence>MNRLLRLPILSLSILLAGCVSSGKSVETDYYVLSSPQLADQKLAHGDIKVIALGPITFADYLKRASIVERNSSVNIKVSNVKQWAGNIENEFQIALLKHFTNLDSRYLYVKHPSMLNTRPLRRLRVDILRFDVKLDGPARLEAVWAWLDQHGEVVAAGNFSRTSRAESTHAGAVSAMSALLQQFSTEVHQALTAAAGSKRS</sequence>
<dbReference type="Gene3D" id="3.40.50.10610">
    <property type="entry name" value="ABC-type transport auxiliary lipoprotein component"/>
    <property type="match status" value="1"/>
</dbReference>
<keyword evidence="4" id="KW-1185">Reference proteome</keyword>
<feature type="domain" description="ABC-type transport auxiliary lipoprotein component" evidence="2">
    <location>
        <begin position="31"/>
        <end position="188"/>
    </location>
</feature>
<evidence type="ECO:0000313" key="4">
    <source>
        <dbReference type="Proteomes" id="UP000319732"/>
    </source>
</evidence>
<dbReference type="EMBL" id="VHSG01000002">
    <property type="protein sequence ID" value="TQV86150.1"/>
    <property type="molecule type" value="Genomic_DNA"/>
</dbReference>
<dbReference type="Pfam" id="PF03886">
    <property type="entry name" value="ABC_trans_aux"/>
    <property type="match status" value="1"/>
</dbReference>
<evidence type="ECO:0000259" key="2">
    <source>
        <dbReference type="Pfam" id="PF03886"/>
    </source>
</evidence>
<feature type="signal peptide" evidence="1">
    <location>
        <begin position="1"/>
        <end position="22"/>
    </location>
</feature>
<keyword evidence="1" id="KW-0732">Signal</keyword>
<evidence type="ECO:0000313" key="3">
    <source>
        <dbReference type="EMBL" id="TQV86150.1"/>
    </source>
</evidence>
<evidence type="ECO:0000256" key="1">
    <source>
        <dbReference type="SAM" id="SignalP"/>
    </source>
</evidence>
<dbReference type="PROSITE" id="PS51257">
    <property type="entry name" value="PROKAR_LIPOPROTEIN"/>
    <property type="match status" value="1"/>
</dbReference>
<dbReference type="AlphaFoldDB" id="A0A545U9K7"/>
<dbReference type="InterPro" id="IPR005586">
    <property type="entry name" value="ABC_trans_aux"/>
</dbReference>
<protein>
    <submittedName>
        <fullName evidence="3">Membrane integrity-associated transporter subunit PqiC</fullName>
    </submittedName>
</protein>
<name>A0A545U9K7_9GAMM</name>
<dbReference type="Proteomes" id="UP000319732">
    <property type="component" value="Unassembled WGS sequence"/>
</dbReference>
<dbReference type="SUPFAM" id="SSF159594">
    <property type="entry name" value="XCC0632-like"/>
    <property type="match status" value="1"/>
</dbReference>
<gene>
    <name evidence="3" type="ORF">FKG94_00940</name>
</gene>
<organism evidence="3 4">
    <name type="scientific">Exilibacterium tricleocarpae</name>
    <dbReference type="NCBI Taxonomy" id="2591008"/>
    <lineage>
        <taxon>Bacteria</taxon>
        <taxon>Pseudomonadati</taxon>
        <taxon>Pseudomonadota</taxon>
        <taxon>Gammaproteobacteria</taxon>
        <taxon>Cellvibrionales</taxon>
        <taxon>Cellvibrionaceae</taxon>
        <taxon>Exilibacterium</taxon>
    </lineage>
</organism>
<accession>A0A545U9K7</accession>
<comment type="caution">
    <text evidence="3">The sequence shown here is derived from an EMBL/GenBank/DDBJ whole genome shotgun (WGS) entry which is preliminary data.</text>
</comment>
<feature type="chain" id="PRO_5021698087" evidence="1">
    <location>
        <begin position="23"/>
        <end position="201"/>
    </location>
</feature>
<dbReference type="OrthoDB" id="7063250at2"/>
<dbReference type="RefSeq" id="WP_142902302.1">
    <property type="nucleotide sequence ID" value="NZ_ML660087.1"/>
</dbReference>
<reference evidence="3 4" key="1">
    <citation type="submission" date="2019-06" db="EMBL/GenBank/DDBJ databases">
        <title>Whole genome sequence for Cellvibrionaceae sp. R142.</title>
        <authorList>
            <person name="Wang G."/>
        </authorList>
    </citation>
    <scope>NUCLEOTIDE SEQUENCE [LARGE SCALE GENOMIC DNA]</scope>
    <source>
        <strain evidence="3 4">R142</strain>
    </source>
</reference>